<dbReference type="InterPro" id="IPR001732">
    <property type="entry name" value="UDP-Glc/GDP-Man_DH_N"/>
</dbReference>
<keyword evidence="2" id="KW-0520">NAD</keyword>
<feature type="domain" description="UDP-glucose/GDP-mannose dehydrogenase C-terminal" evidence="4">
    <location>
        <begin position="336"/>
        <end position="431"/>
    </location>
</feature>
<dbReference type="InterPro" id="IPR008927">
    <property type="entry name" value="6-PGluconate_DH-like_C_sf"/>
</dbReference>
<dbReference type="PANTHER" id="PTHR43491:SF1">
    <property type="entry name" value="UDP-N-ACETYL-D-MANNOSAMINE DEHYDROGENASE"/>
    <property type="match status" value="1"/>
</dbReference>
<dbReference type="RefSeq" id="WP_343838394.1">
    <property type="nucleotide sequence ID" value="NZ_BAAADO010000002.1"/>
</dbReference>
<dbReference type="PIRSF" id="PIRSF500136">
    <property type="entry name" value="UDP_ManNAc_DH"/>
    <property type="match status" value="1"/>
</dbReference>
<evidence type="ECO:0000313" key="6">
    <source>
        <dbReference type="Proteomes" id="UP001500880"/>
    </source>
</evidence>
<evidence type="ECO:0000259" key="4">
    <source>
        <dbReference type="SMART" id="SM00984"/>
    </source>
</evidence>
<organism evidence="5 6">
    <name type="scientific">Salinibacillus aidingensis</name>
    <dbReference type="NCBI Taxonomy" id="237684"/>
    <lineage>
        <taxon>Bacteria</taxon>
        <taxon>Bacillati</taxon>
        <taxon>Bacillota</taxon>
        <taxon>Bacilli</taxon>
        <taxon>Bacillales</taxon>
        <taxon>Bacillaceae</taxon>
        <taxon>Salinibacillus</taxon>
    </lineage>
</organism>
<dbReference type="PIRSF" id="PIRSF000124">
    <property type="entry name" value="UDPglc_GDPman_dh"/>
    <property type="match status" value="1"/>
</dbReference>
<dbReference type="SUPFAM" id="SSF48179">
    <property type="entry name" value="6-phosphogluconate dehydrogenase C-terminal domain-like"/>
    <property type="match status" value="1"/>
</dbReference>
<dbReference type="NCBIfam" id="TIGR03026">
    <property type="entry name" value="NDP-sugDHase"/>
    <property type="match status" value="1"/>
</dbReference>
<dbReference type="InterPro" id="IPR028359">
    <property type="entry name" value="UDP_ManNAc/GlcNAc_DH"/>
</dbReference>
<dbReference type="SUPFAM" id="SSF52413">
    <property type="entry name" value="UDP-glucose/GDP-mannose dehydrogenase C-terminal domain"/>
    <property type="match status" value="1"/>
</dbReference>
<comment type="caution">
    <text evidence="5">The sequence shown here is derived from an EMBL/GenBank/DDBJ whole genome shotgun (WGS) entry which is preliminary data.</text>
</comment>
<dbReference type="InterPro" id="IPR014027">
    <property type="entry name" value="UDP-Glc/GDP-Man_DH_C"/>
</dbReference>
<dbReference type="Gene3D" id="3.40.50.720">
    <property type="entry name" value="NAD(P)-binding Rossmann-like Domain"/>
    <property type="match status" value="2"/>
</dbReference>
<name>A0ABP3KUS7_9BACI</name>
<proteinExistence type="inferred from homology"/>
<keyword evidence="6" id="KW-1185">Reference proteome</keyword>
<reference evidence="6" key="1">
    <citation type="journal article" date="2019" name="Int. J. Syst. Evol. Microbiol.">
        <title>The Global Catalogue of Microorganisms (GCM) 10K type strain sequencing project: providing services to taxonomists for standard genome sequencing and annotation.</title>
        <authorList>
            <consortium name="The Broad Institute Genomics Platform"/>
            <consortium name="The Broad Institute Genome Sequencing Center for Infectious Disease"/>
            <person name="Wu L."/>
            <person name="Ma J."/>
        </authorList>
    </citation>
    <scope>NUCLEOTIDE SEQUENCE [LARGE SCALE GENOMIC DNA]</scope>
    <source>
        <strain evidence="6">JCM 12389</strain>
    </source>
</reference>
<dbReference type="PANTHER" id="PTHR43491">
    <property type="entry name" value="UDP-N-ACETYL-D-MANNOSAMINE DEHYDROGENASE"/>
    <property type="match status" value="1"/>
</dbReference>
<comment type="similarity">
    <text evidence="3">Belongs to the UDP-glucose/GDP-mannose dehydrogenase family.</text>
</comment>
<evidence type="ECO:0000256" key="3">
    <source>
        <dbReference type="PIRNR" id="PIRNR000124"/>
    </source>
</evidence>
<evidence type="ECO:0000256" key="1">
    <source>
        <dbReference type="ARBA" id="ARBA00023002"/>
    </source>
</evidence>
<dbReference type="InterPro" id="IPR036291">
    <property type="entry name" value="NAD(P)-bd_dom_sf"/>
</dbReference>
<dbReference type="InterPro" id="IPR014026">
    <property type="entry name" value="UDP-Glc/GDP-Man_DH_dimer"/>
</dbReference>
<dbReference type="Pfam" id="PF03721">
    <property type="entry name" value="UDPG_MGDP_dh_N"/>
    <property type="match status" value="1"/>
</dbReference>
<dbReference type="SMART" id="SM00984">
    <property type="entry name" value="UDPG_MGDP_dh_C"/>
    <property type="match status" value="1"/>
</dbReference>
<evidence type="ECO:0000313" key="5">
    <source>
        <dbReference type="EMBL" id="GAA0486897.1"/>
    </source>
</evidence>
<gene>
    <name evidence="5" type="ORF">GCM10008986_10390</name>
</gene>
<accession>A0ABP3KUS7</accession>
<keyword evidence="1" id="KW-0560">Oxidoreductase</keyword>
<sequence length="441" mass="49545">MSTLMTNKLAYFNRLKDKIEEKTAVVGVIGLGYVGLPNVIHRASYGFNVVGFDKDESKVNNINNGISYIDDVETSELSKLVKSGMVKATADASQLNTVDVITICVPTPIDEHKQPDLRFIESAMNDVTENVRPGSLVILESTTYPGTTEEYVVNKLEEKGFEVGHDIFVAYSPERIDPSNKVYDLRNTPRVIGGHTEHCGIVAELFISGLTHVVESTKVAEMAKVFENTFRFVNIALANELAEVSEKMNIDVWEVIDAAKTKPFGFMAFYPTAGIGGHCIPVDPYYLTYKAKDYSVNTRLINTAGEINSQMNDYTVNKLMRILNDIDVTMNNSKIAILGATYKKDISDVRESPIFNLVNTLEEYNGQVDIFDPYVTTLKSASKTYNVKDVNYRQLRNYDVVIILTDHSTFDLDRIKKFSNIIFDTKNALNMKEEKAVYYKL</sequence>
<dbReference type="InterPro" id="IPR017476">
    <property type="entry name" value="UDP-Glc/GDP-Man"/>
</dbReference>
<evidence type="ECO:0000256" key="2">
    <source>
        <dbReference type="ARBA" id="ARBA00023027"/>
    </source>
</evidence>
<dbReference type="Pfam" id="PF03720">
    <property type="entry name" value="UDPG_MGDP_dh_C"/>
    <property type="match status" value="1"/>
</dbReference>
<protein>
    <submittedName>
        <fullName evidence="5">Nucleotide sugar dehydrogenase</fullName>
    </submittedName>
</protein>
<dbReference type="SUPFAM" id="SSF51735">
    <property type="entry name" value="NAD(P)-binding Rossmann-fold domains"/>
    <property type="match status" value="1"/>
</dbReference>
<dbReference type="EMBL" id="BAAADO010000002">
    <property type="protein sequence ID" value="GAA0486897.1"/>
    <property type="molecule type" value="Genomic_DNA"/>
</dbReference>
<dbReference type="Pfam" id="PF00984">
    <property type="entry name" value="UDPG_MGDP_dh"/>
    <property type="match status" value="1"/>
</dbReference>
<dbReference type="InterPro" id="IPR036220">
    <property type="entry name" value="UDP-Glc/GDP-Man_DH_C_sf"/>
</dbReference>
<dbReference type="Proteomes" id="UP001500880">
    <property type="component" value="Unassembled WGS sequence"/>
</dbReference>